<evidence type="ECO:0000256" key="1">
    <source>
        <dbReference type="ARBA" id="ARBA00006534"/>
    </source>
</evidence>
<dbReference type="SUPFAM" id="SSF52317">
    <property type="entry name" value="Class I glutamine amidotransferase-like"/>
    <property type="match status" value="1"/>
</dbReference>
<dbReference type="PANTHER" id="PTHR20842:SF0">
    <property type="entry name" value="ALPHA-ASPARTYL DIPEPTIDASE"/>
    <property type="match status" value="1"/>
</dbReference>
<organism evidence="5 6">
    <name type="scientific">Stutzerimonas stutzeri</name>
    <name type="common">Pseudomonas stutzeri</name>
    <dbReference type="NCBI Taxonomy" id="316"/>
    <lineage>
        <taxon>Bacteria</taxon>
        <taxon>Pseudomonadati</taxon>
        <taxon>Pseudomonadota</taxon>
        <taxon>Gammaproteobacteria</taxon>
        <taxon>Pseudomonadales</taxon>
        <taxon>Pseudomonadaceae</taxon>
        <taxon>Stutzerimonas</taxon>
    </lineage>
</organism>
<sequence>MNIFLTSSFADVADLFVAFTQGECRDKRVTLIPTASLAEEVNAYLIAAKDALVEAGLIIDELEVSTASRQEIVGKLERNDYIYVAGGNTFFLLQELKRTGADKLIAEQVRAGKCYIGESAGSAVLAPGIEYLQRLDDPSAAPDLDSFASLALIDFYPLPHYGNPPFKEAVEQVLIEYGDTLDLRPFSNHQAIAIVGNEVDIQTSAKPL</sequence>
<keyword evidence="4" id="KW-0720">Serine protease</keyword>
<protein>
    <submittedName>
        <fullName evidence="5">Peptidase S51</fullName>
    </submittedName>
</protein>
<dbReference type="GO" id="GO:0008236">
    <property type="term" value="F:serine-type peptidase activity"/>
    <property type="evidence" value="ECO:0007669"/>
    <property type="project" value="UniProtKB-KW"/>
</dbReference>
<comment type="similarity">
    <text evidence="1">Belongs to the peptidase S51 family.</text>
</comment>
<evidence type="ECO:0000313" key="6">
    <source>
        <dbReference type="Proteomes" id="UP000077787"/>
    </source>
</evidence>
<dbReference type="GO" id="GO:0006508">
    <property type="term" value="P:proteolysis"/>
    <property type="evidence" value="ECO:0007669"/>
    <property type="project" value="UniProtKB-KW"/>
</dbReference>
<dbReference type="AlphaFoldDB" id="A0A172WP54"/>
<dbReference type="RefSeq" id="WP_064481128.1">
    <property type="nucleotide sequence ID" value="NZ_CP015641.1"/>
</dbReference>
<gene>
    <name evidence="5" type="ORF">PS273GM_07915</name>
</gene>
<dbReference type="CDD" id="cd03129">
    <property type="entry name" value="GAT1_Peptidase_E_like"/>
    <property type="match status" value="1"/>
</dbReference>
<dbReference type="InterPro" id="IPR029062">
    <property type="entry name" value="Class_I_gatase-like"/>
</dbReference>
<name>A0A172WP54_STUST</name>
<dbReference type="OrthoDB" id="3373764at2"/>
<dbReference type="Gene3D" id="3.40.50.880">
    <property type="match status" value="1"/>
</dbReference>
<dbReference type="EMBL" id="CP015641">
    <property type="protein sequence ID" value="ANF25085.1"/>
    <property type="molecule type" value="Genomic_DNA"/>
</dbReference>
<keyword evidence="3" id="KW-0378">Hydrolase</keyword>
<accession>A0A172WP54</accession>
<dbReference type="Proteomes" id="UP000077787">
    <property type="component" value="Chromosome"/>
</dbReference>
<dbReference type="InterPro" id="IPR005320">
    <property type="entry name" value="Peptidase_S51"/>
</dbReference>
<proteinExistence type="inferred from homology"/>
<evidence type="ECO:0000256" key="4">
    <source>
        <dbReference type="ARBA" id="ARBA00022825"/>
    </source>
</evidence>
<evidence type="ECO:0000256" key="2">
    <source>
        <dbReference type="ARBA" id="ARBA00022670"/>
    </source>
</evidence>
<keyword evidence="2" id="KW-0645">Protease</keyword>
<dbReference type="PANTHER" id="PTHR20842">
    <property type="entry name" value="PROTEASE S51 ALPHA-ASPARTYL DIPEPTIDASE"/>
    <property type="match status" value="1"/>
</dbReference>
<reference evidence="5 6" key="1">
    <citation type="submission" date="2016-05" db="EMBL/GenBank/DDBJ databases">
        <title>Genome sequence of Pseudomonas stutzeri 273 and identification of the exopolysaccharide biosynthesis locus.</title>
        <authorList>
            <person name="Wu S."/>
            <person name="Sun C."/>
        </authorList>
    </citation>
    <scope>NUCLEOTIDE SEQUENCE [LARGE SCALE GENOMIC DNA]</scope>
    <source>
        <strain evidence="5 6">273</strain>
    </source>
</reference>
<evidence type="ECO:0000313" key="5">
    <source>
        <dbReference type="EMBL" id="ANF25085.1"/>
    </source>
</evidence>
<dbReference type="Pfam" id="PF03575">
    <property type="entry name" value="Peptidase_S51"/>
    <property type="match status" value="1"/>
</dbReference>
<evidence type="ECO:0000256" key="3">
    <source>
        <dbReference type="ARBA" id="ARBA00022801"/>
    </source>
</evidence>